<dbReference type="OrthoDB" id="2455398at2"/>
<dbReference type="KEGG" id="bda:FSZ17_02660"/>
<gene>
    <name evidence="2" type="ORF">FSZ17_02660</name>
</gene>
<keyword evidence="3" id="KW-1185">Reference proteome</keyword>
<dbReference type="EMBL" id="CP042593">
    <property type="protein sequence ID" value="QED46271.1"/>
    <property type="molecule type" value="Genomic_DNA"/>
</dbReference>
<evidence type="ECO:0000313" key="3">
    <source>
        <dbReference type="Proteomes" id="UP000321555"/>
    </source>
</evidence>
<organism evidence="2 3">
    <name type="scientific">Cytobacillus dafuensis</name>
    <name type="common">Bacillus dafuensis</name>
    <dbReference type="NCBI Taxonomy" id="1742359"/>
    <lineage>
        <taxon>Bacteria</taxon>
        <taxon>Bacillati</taxon>
        <taxon>Bacillota</taxon>
        <taxon>Bacilli</taxon>
        <taxon>Bacillales</taxon>
        <taxon>Bacillaceae</taxon>
        <taxon>Cytobacillus</taxon>
    </lineage>
</organism>
<dbReference type="InterPro" id="IPR025028">
    <property type="entry name" value="DUF3951"/>
</dbReference>
<keyword evidence="1" id="KW-0812">Transmembrane</keyword>
<evidence type="ECO:0000256" key="1">
    <source>
        <dbReference type="SAM" id="Phobius"/>
    </source>
</evidence>
<dbReference type="STRING" id="1742359.GCA_001439625_04373"/>
<protein>
    <submittedName>
        <fullName evidence="2">DUF3951 domain-containing protein</fullName>
    </submittedName>
</protein>
<dbReference type="Pfam" id="PF13131">
    <property type="entry name" value="DUF3951"/>
    <property type="match status" value="1"/>
</dbReference>
<sequence length="52" mass="5855">MEMGGVIMAYFFTGVLVFTIGFAVFKAIRKRKLPSNEYTPFDDITSGKSEKD</sequence>
<dbReference type="Proteomes" id="UP000321555">
    <property type="component" value="Chromosome"/>
</dbReference>
<evidence type="ECO:0000313" key="2">
    <source>
        <dbReference type="EMBL" id="QED46271.1"/>
    </source>
</evidence>
<reference evidence="3" key="1">
    <citation type="submission" date="2019-08" db="EMBL/GenBank/DDBJ databases">
        <authorList>
            <person name="Zheng X."/>
        </authorList>
    </citation>
    <scope>NUCLEOTIDE SEQUENCE [LARGE SCALE GENOMIC DNA]</scope>
    <source>
        <strain evidence="3">FJAT-25496</strain>
    </source>
</reference>
<proteinExistence type="predicted"/>
<accession>A0A5B8Z0I8</accession>
<dbReference type="AlphaFoldDB" id="A0A5B8Z0I8"/>
<keyword evidence="1" id="KW-1133">Transmembrane helix</keyword>
<keyword evidence="1" id="KW-0472">Membrane</keyword>
<feature type="transmembrane region" description="Helical" evidence="1">
    <location>
        <begin position="6"/>
        <end position="25"/>
    </location>
</feature>
<name>A0A5B8Z0I8_CYTDA</name>